<feature type="compositionally biased region" description="Low complexity" evidence="1">
    <location>
        <begin position="51"/>
        <end position="66"/>
    </location>
</feature>
<feature type="region of interest" description="Disordered" evidence="1">
    <location>
        <begin position="43"/>
        <end position="66"/>
    </location>
</feature>
<dbReference type="InterPro" id="IPR009078">
    <property type="entry name" value="Ferritin-like_SF"/>
</dbReference>
<evidence type="ECO:0000256" key="1">
    <source>
        <dbReference type="SAM" id="MobiDB-lite"/>
    </source>
</evidence>
<dbReference type="CDD" id="cd00657">
    <property type="entry name" value="Ferritin_like"/>
    <property type="match status" value="1"/>
</dbReference>
<dbReference type="SUPFAM" id="SSF47240">
    <property type="entry name" value="Ferritin-like"/>
    <property type="match status" value="1"/>
</dbReference>
<dbReference type="RefSeq" id="WP_271923729.1">
    <property type="nucleotide sequence ID" value="NZ_JAQNDO010000001.1"/>
</dbReference>
<sequence length="396" mass="40232">MDSSLIFRRTLAYRVAAALGITLAAPVAFVGCGAKVVVDSESTGAGGAGGTSSTNSTTDATSSSTGIPACEGTGTLTSFLACFPSTGLTCPSTNEAHGAIAETLDICSCLHSVDAGPKPDPSGNGFCCYDTTIEVACAVGRPLRAEDGPVVAPVEAARRGWSDEPLAPNVEGLSAEAREVLAERWIRDGLFEHASVAAFSRLALALLAHGADASLVRAAHEAALDEVRHARLSLSLAAAYRGAPVAPRGLPEALSLPLDEGLVELAVSTVIEGAVGETLAAVLAAEQAERASDPAVRRVLAGIAEDEARHAELAFRVVSFAIAAGGAPVRDAVARAFRDAAGRLPSPPAEPQLAPDVAAAHGHVPCADARAAFVRAMDDVVMPLGRALVEAAVREG</sequence>
<keyword evidence="3" id="KW-1185">Reference proteome</keyword>
<dbReference type="Gene3D" id="1.10.620.20">
    <property type="entry name" value="Ribonucleotide Reductase, subunit A"/>
    <property type="match status" value="1"/>
</dbReference>
<dbReference type="InterPro" id="IPR012348">
    <property type="entry name" value="RNR-like"/>
</dbReference>
<evidence type="ECO:0000313" key="3">
    <source>
        <dbReference type="Proteomes" id="UP001221411"/>
    </source>
</evidence>
<comment type="caution">
    <text evidence="2">The sequence shown here is derived from an EMBL/GenBank/DDBJ whole genome shotgun (WGS) entry which is preliminary data.</text>
</comment>
<gene>
    <name evidence="2" type="ORF">POL67_31105</name>
</gene>
<organism evidence="2 3">
    <name type="scientific">Polyangium mundeleinium</name>
    <dbReference type="NCBI Taxonomy" id="2995306"/>
    <lineage>
        <taxon>Bacteria</taxon>
        <taxon>Pseudomonadati</taxon>
        <taxon>Myxococcota</taxon>
        <taxon>Polyangia</taxon>
        <taxon>Polyangiales</taxon>
        <taxon>Polyangiaceae</taxon>
        <taxon>Polyangium</taxon>
    </lineage>
</organism>
<dbReference type="EMBL" id="JAQNDO010000001">
    <property type="protein sequence ID" value="MDC0745819.1"/>
    <property type="molecule type" value="Genomic_DNA"/>
</dbReference>
<reference evidence="2 3" key="1">
    <citation type="submission" date="2022-11" db="EMBL/GenBank/DDBJ databases">
        <title>Minimal conservation of predation-associated metabolite biosynthetic gene clusters underscores biosynthetic potential of Myxococcota including descriptions for ten novel species: Archangium lansinium sp. nov., Myxococcus landrumus sp. nov., Nannocystis bai.</title>
        <authorList>
            <person name="Ahearne A."/>
            <person name="Stevens C."/>
            <person name="Dowd S."/>
        </authorList>
    </citation>
    <scope>NUCLEOTIDE SEQUENCE [LARGE SCALE GENOMIC DNA]</scope>
    <source>
        <strain evidence="2 3">RJM3</strain>
    </source>
</reference>
<accession>A0ABT5EVG7</accession>
<dbReference type="Proteomes" id="UP001221411">
    <property type="component" value="Unassembled WGS sequence"/>
</dbReference>
<evidence type="ECO:0000313" key="2">
    <source>
        <dbReference type="EMBL" id="MDC0745819.1"/>
    </source>
</evidence>
<name>A0ABT5EVG7_9BACT</name>
<protein>
    <submittedName>
        <fullName evidence="2">Ferritin-like domain-containing protein</fullName>
    </submittedName>
</protein>
<proteinExistence type="predicted"/>